<reference evidence="1" key="1">
    <citation type="submission" date="2021-04" db="EMBL/GenBank/DDBJ databases">
        <authorList>
            <person name="Tunstrom K."/>
        </authorList>
    </citation>
    <scope>NUCLEOTIDE SEQUENCE</scope>
</reference>
<dbReference type="OrthoDB" id="7477812at2759"/>
<gene>
    <name evidence="1" type="ORF">PAPOLLO_LOCUS13913</name>
</gene>
<dbReference type="AlphaFoldDB" id="A0A8S3X4Y9"/>
<proteinExistence type="predicted"/>
<organism evidence="1 2">
    <name type="scientific">Parnassius apollo</name>
    <name type="common">Apollo butterfly</name>
    <name type="synonym">Papilio apollo</name>
    <dbReference type="NCBI Taxonomy" id="110799"/>
    <lineage>
        <taxon>Eukaryota</taxon>
        <taxon>Metazoa</taxon>
        <taxon>Ecdysozoa</taxon>
        <taxon>Arthropoda</taxon>
        <taxon>Hexapoda</taxon>
        <taxon>Insecta</taxon>
        <taxon>Pterygota</taxon>
        <taxon>Neoptera</taxon>
        <taxon>Endopterygota</taxon>
        <taxon>Lepidoptera</taxon>
        <taxon>Glossata</taxon>
        <taxon>Ditrysia</taxon>
        <taxon>Papilionoidea</taxon>
        <taxon>Papilionidae</taxon>
        <taxon>Parnassiinae</taxon>
        <taxon>Parnassini</taxon>
        <taxon>Parnassius</taxon>
        <taxon>Parnassius</taxon>
    </lineage>
</organism>
<protein>
    <submittedName>
        <fullName evidence="1">(apollo) hypothetical protein</fullName>
    </submittedName>
</protein>
<sequence length="219" mass="24889">MSIQRTPPKFSSNPNLSASAEVDDIFVNSRKHKQPEDDDITYRMKILGDKLDKFDQNILETITKSLQLILASELSKITVSLATLNDTVHGLRSDNASFKESLKGINSRPTDMEKLLNYSNTRQDTFLEQLQTLRNQMQPVGDLPCHLKNLESKLEYREQQARDCNIEIINLPDRRNENLTNIVMGIGAVIKQQILASDIVAVHRVPHADQKDTRPKNVI</sequence>
<name>A0A8S3X4Y9_PARAO</name>
<comment type="caution">
    <text evidence="1">The sequence shown here is derived from an EMBL/GenBank/DDBJ whole genome shotgun (WGS) entry which is preliminary data.</text>
</comment>
<dbReference type="EMBL" id="CAJQZP010000945">
    <property type="protein sequence ID" value="CAG5001446.1"/>
    <property type="molecule type" value="Genomic_DNA"/>
</dbReference>
<evidence type="ECO:0000313" key="2">
    <source>
        <dbReference type="Proteomes" id="UP000691718"/>
    </source>
</evidence>
<dbReference type="Proteomes" id="UP000691718">
    <property type="component" value="Unassembled WGS sequence"/>
</dbReference>
<evidence type="ECO:0000313" key="1">
    <source>
        <dbReference type="EMBL" id="CAG5001446.1"/>
    </source>
</evidence>
<accession>A0A8S3X4Y9</accession>
<keyword evidence="2" id="KW-1185">Reference proteome</keyword>